<dbReference type="EMBL" id="BART01003683">
    <property type="protein sequence ID" value="GAG59928.1"/>
    <property type="molecule type" value="Genomic_DNA"/>
</dbReference>
<sequence length="115" mass="13148">MKFVVDENVSFGLVEALRKVREEVLAIVEDNRGISDTAVFNLAQKDKAILITRDYHFTNPMRFASSKVKAIIYIQQGNLSSVKEIQLAMNFLKKHTLNEFKGKLVTLYKDSAKIR</sequence>
<organism evidence="2">
    <name type="scientific">marine sediment metagenome</name>
    <dbReference type="NCBI Taxonomy" id="412755"/>
    <lineage>
        <taxon>unclassified sequences</taxon>
        <taxon>metagenomes</taxon>
        <taxon>ecological metagenomes</taxon>
    </lineage>
</organism>
<protein>
    <recommendedName>
        <fullName evidence="1">DUF5615 domain-containing protein</fullName>
    </recommendedName>
</protein>
<dbReference type="AlphaFoldDB" id="X0ZHU8"/>
<comment type="caution">
    <text evidence="2">The sequence shown here is derived from an EMBL/GenBank/DDBJ whole genome shotgun (WGS) entry which is preliminary data.</text>
</comment>
<dbReference type="InterPro" id="IPR041049">
    <property type="entry name" value="DUF5615"/>
</dbReference>
<feature type="domain" description="DUF5615" evidence="1">
    <location>
        <begin position="1"/>
        <end position="108"/>
    </location>
</feature>
<gene>
    <name evidence="2" type="ORF">S01H4_09909</name>
</gene>
<proteinExistence type="predicted"/>
<reference evidence="2" key="1">
    <citation type="journal article" date="2014" name="Front. Microbiol.">
        <title>High frequency of phylogenetically diverse reductive dehalogenase-homologous genes in deep subseafloor sedimentary metagenomes.</title>
        <authorList>
            <person name="Kawai M."/>
            <person name="Futagami T."/>
            <person name="Toyoda A."/>
            <person name="Takaki Y."/>
            <person name="Nishi S."/>
            <person name="Hori S."/>
            <person name="Arai W."/>
            <person name="Tsubouchi T."/>
            <person name="Morono Y."/>
            <person name="Uchiyama I."/>
            <person name="Ito T."/>
            <person name="Fujiyama A."/>
            <person name="Inagaki F."/>
            <person name="Takami H."/>
        </authorList>
    </citation>
    <scope>NUCLEOTIDE SEQUENCE</scope>
    <source>
        <strain evidence="2">Expedition CK06-06</strain>
    </source>
</reference>
<evidence type="ECO:0000313" key="2">
    <source>
        <dbReference type="EMBL" id="GAG59928.1"/>
    </source>
</evidence>
<dbReference type="Pfam" id="PF18480">
    <property type="entry name" value="DUF5615"/>
    <property type="match status" value="1"/>
</dbReference>
<accession>X0ZHU8</accession>
<evidence type="ECO:0000259" key="1">
    <source>
        <dbReference type="Pfam" id="PF18480"/>
    </source>
</evidence>
<name>X0ZHU8_9ZZZZ</name>